<comment type="caution">
    <text evidence="3">The sequence shown here is derived from an EMBL/GenBank/DDBJ whole genome shotgun (WGS) entry which is preliminary data.</text>
</comment>
<organism evidence="3 4">
    <name type="scientific">Takifugu flavidus</name>
    <name type="common">sansaifugu</name>
    <dbReference type="NCBI Taxonomy" id="433684"/>
    <lineage>
        <taxon>Eukaryota</taxon>
        <taxon>Metazoa</taxon>
        <taxon>Chordata</taxon>
        <taxon>Craniata</taxon>
        <taxon>Vertebrata</taxon>
        <taxon>Euteleostomi</taxon>
        <taxon>Actinopterygii</taxon>
        <taxon>Neopterygii</taxon>
        <taxon>Teleostei</taxon>
        <taxon>Neoteleostei</taxon>
        <taxon>Acanthomorphata</taxon>
        <taxon>Eupercaria</taxon>
        <taxon>Tetraodontiformes</taxon>
        <taxon>Tetradontoidea</taxon>
        <taxon>Tetraodontidae</taxon>
        <taxon>Takifugu</taxon>
    </lineage>
</organism>
<dbReference type="InterPro" id="IPR005137">
    <property type="entry name" value="BtpA"/>
</dbReference>
<dbReference type="InterPro" id="IPR011060">
    <property type="entry name" value="RibuloseP-bd_barrel"/>
</dbReference>
<gene>
    <name evidence="3" type="ORF">D4764_02G0000590</name>
</gene>
<name>A0A5C6NJT7_9TELE</name>
<proteinExistence type="inferred from homology"/>
<evidence type="ECO:0000256" key="2">
    <source>
        <dbReference type="SAM" id="MobiDB-lite"/>
    </source>
</evidence>
<dbReference type="PANTHER" id="PTHR21381">
    <property type="entry name" value="ZGC:162297"/>
    <property type="match status" value="1"/>
</dbReference>
<dbReference type="Pfam" id="PF03437">
    <property type="entry name" value="BtpA"/>
    <property type="match status" value="1"/>
</dbReference>
<reference evidence="3 4" key="1">
    <citation type="submission" date="2019-04" db="EMBL/GenBank/DDBJ databases">
        <title>Chromosome genome assembly for Takifugu flavidus.</title>
        <authorList>
            <person name="Xiao S."/>
        </authorList>
    </citation>
    <scope>NUCLEOTIDE SEQUENCE [LARGE SCALE GENOMIC DNA]</scope>
    <source>
        <strain evidence="3">HTHZ2018</strain>
        <tissue evidence="3">Muscle</tissue>
    </source>
</reference>
<comment type="similarity">
    <text evidence="1">Belongs to the BtpA family.</text>
</comment>
<accession>A0A5C6NJT7</accession>
<dbReference type="AlphaFoldDB" id="A0A5C6NJT7"/>
<dbReference type="PANTHER" id="PTHR21381:SF3">
    <property type="entry name" value="SGC REGION PROTEIN SGCQ-RELATED"/>
    <property type="match status" value="1"/>
</dbReference>
<feature type="compositionally biased region" description="Low complexity" evidence="2">
    <location>
        <begin position="572"/>
        <end position="590"/>
    </location>
</feature>
<evidence type="ECO:0000313" key="3">
    <source>
        <dbReference type="EMBL" id="TWW67018.1"/>
    </source>
</evidence>
<dbReference type="SUPFAM" id="SSF51366">
    <property type="entry name" value="Ribulose-phoshate binding barrel"/>
    <property type="match status" value="1"/>
</dbReference>
<evidence type="ECO:0000256" key="1">
    <source>
        <dbReference type="ARBA" id="ARBA00006007"/>
    </source>
</evidence>
<sequence length="602" mass="64420">MANVKKFCSIKGTPLGCMTMSQIVDEACREATIYRDSGIDAIMVENMHDVPYSLSLGPEVVACMTAVCSGVRSVCPSLPLGVQILSSANQQALAVALASGLDFIRAEGFVFSHVADEGLLDACAGDLLRYRKNIGADRVLIFTDIKKKHSSHALTSDVSIEETARAAEFFLSEAVRASRGHRVGGDPNGGSAEDTGGRCCGGQVFDGEELSSAVGDLETEQQDLKLELLHSLDTPVTSEGSGGAMIYCWYQTGPVIYCWYQTGPMIYCWYQTGPVIYCCDLGGAVVEEELWRSCGGAVEEEELWWRRGCGGAVEEEELWWRRGCGGGGAVVEEGLWRSCGGGGAVVEEGLWRKRGCGGAVVEEELWWRRGCGGAVEEEELWWRRGCGGAVVEEGLWRSCGGGGAVEDEELWWRRGCGGAVEEEELWWRRGCGGRGAVEELWRRRSCGGGGAVEEGLWRSCGGGGAVVEEKLWWRRSCGGGVVEEELWRRRSCGGAVEEEELWRSCGGEAVEEELWRRSCGGGAVEEELAATCCHHLLSSCTDAGRAAWSGRSTGLPRGAGPWPGSACGGPCGPASCAPSGSGPSEESAGGRCTVEEPPRPPM</sequence>
<feature type="compositionally biased region" description="Basic and acidic residues" evidence="2">
    <location>
        <begin position="593"/>
        <end position="602"/>
    </location>
</feature>
<dbReference type="EMBL" id="RHFK02000012">
    <property type="protein sequence ID" value="TWW67018.1"/>
    <property type="molecule type" value="Genomic_DNA"/>
</dbReference>
<dbReference type="Proteomes" id="UP000324091">
    <property type="component" value="Chromosome 2"/>
</dbReference>
<keyword evidence="4" id="KW-1185">Reference proteome</keyword>
<evidence type="ECO:0000313" key="4">
    <source>
        <dbReference type="Proteomes" id="UP000324091"/>
    </source>
</evidence>
<feature type="region of interest" description="Disordered" evidence="2">
    <location>
        <begin position="572"/>
        <end position="602"/>
    </location>
</feature>
<protein>
    <submittedName>
        <fullName evidence="3">Uncharacterized protein</fullName>
    </submittedName>
</protein>